<reference evidence="1" key="4">
    <citation type="submission" date="2025-09" db="UniProtKB">
        <authorList>
            <consortium name="Ensembl"/>
        </authorList>
    </citation>
    <scope>IDENTIFICATION</scope>
    <source>
        <strain evidence="1">C57BL/6J</strain>
    </source>
</reference>
<reference evidence="1" key="3">
    <citation type="submission" date="2025-08" db="UniProtKB">
        <authorList>
            <consortium name="Ensembl"/>
        </authorList>
    </citation>
    <scope>IDENTIFICATION</scope>
    <source>
        <strain evidence="1">C57BL/6J</strain>
    </source>
</reference>
<evidence type="ECO:0000313" key="2">
    <source>
        <dbReference type="MGI" id="MGI:1914675"/>
    </source>
</evidence>
<keyword evidence="3" id="KW-1185">Reference proteome</keyword>
<reference evidence="1 3" key="1">
    <citation type="journal article" date="2009" name="PLoS Biol.">
        <title>Lineage-specific biology revealed by a finished genome assembly of the mouse.</title>
        <authorList>
            <consortium name="Mouse Genome Sequencing Consortium"/>
            <person name="Church D.M."/>
            <person name="Goodstadt L."/>
            <person name="Hillier L.W."/>
            <person name="Zody M.C."/>
            <person name="Goldstein S."/>
            <person name="She X."/>
            <person name="Bult C.J."/>
            <person name="Agarwala R."/>
            <person name="Cherry J.L."/>
            <person name="DiCuccio M."/>
            <person name="Hlavina W."/>
            <person name="Kapustin Y."/>
            <person name="Meric P."/>
            <person name="Maglott D."/>
            <person name="Birtle Z."/>
            <person name="Marques A.C."/>
            <person name="Graves T."/>
            <person name="Zhou S."/>
            <person name="Teague B."/>
            <person name="Potamousis K."/>
            <person name="Churas C."/>
            <person name="Place M."/>
            <person name="Herschleb J."/>
            <person name="Runnheim R."/>
            <person name="Forrest D."/>
            <person name="Amos-Landgraf J."/>
            <person name="Schwartz D.C."/>
            <person name="Cheng Z."/>
            <person name="Lindblad-Toh K."/>
            <person name="Eichler E.E."/>
            <person name="Ponting C.P."/>
        </authorList>
    </citation>
    <scope>NUCLEOTIDE SEQUENCE [LARGE SCALE GENOMIC DNA]</scope>
    <source>
        <strain evidence="1 3">C57BL/6J</strain>
    </source>
</reference>
<dbReference type="GeneTree" id="ENSGT00940000158125"/>
<evidence type="ECO:0000313" key="3">
    <source>
        <dbReference type="Proteomes" id="UP000000589"/>
    </source>
</evidence>
<reference evidence="1 3" key="2">
    <citation type="journal article" date="2011" name="PLoS Biol.">
        <title>Modernizing reference genome assemblies.</title>
        <authorList>
            <person name="Church D.M."/>
            <person name="Schneider V.A."/>
            <person name="Graves T."/>
            <person name="Auger K."/>
            <person name="Cunningham F."/>
            <person name="Bouk N."/>
            <person name="Chen H.C."/>
            <person name="Agarwala R."/>
            <person name="McLaren W.M."/>
            <person name="Ritchie G.R."/>
            <person name="Albracht D."/>
            <person name="Kremitzki M."/>
            <person name="Rock S."/>
            <person name="Kotkiewicz H."/>
            <person name="Kremitzki C."/>
            <person name="Wollam A."/>
            <person name="Trani L."/>
            <person name="Fulton L."/>
            <person name="Fulton R."/>
            <person name="Matthews L."/>
            <person name="Whitehead S."/>
            <person name="Chow W."/>
            <person name="Torrance J."/>
            <person name="Dunn M."/>
            <person name="Harden G."/>
            <person name="Threadgold G."/>
            <person name="Wood J."/>
            <person name="Collins J."/>
            <person name="Heath P."/>
            <person name="Griffiths G."/>
            <person name="Pelan S."/>
            <person name="Grafham D."/>
            <person name="Eichler E.E."/>
            <person name="Weinstock G."/>
            <person name="Mardis E.R."/>
            <person name="Wilson R.K."/>
            <person name="Howe K."/>
            <person name="Flicek P."/>
            <person name="Hubbard T."/>
        </authorList>
    </citation>
    <scope>NUCLEOTIDE SEQUENCE [LARGE SCALE GENOMIC DNA]</scope>
    <source>
        <strain evidence="1 3">C57BL/6J</strain>
    </source>
</reference>
<sequence>MQKRKIPPPELQRARADTGWGIISFAGGPAWLNEQAWGWKDFFRERVLRMAMFLQ</sequence>
<dbReference type="Ensembl" id="ENSMUST00000163804.8">
    <property type="protein sequence ID" value="ENSMUSP00000133102.2"/>
    <property type="gene ID" value="ENSMUSG00000006154.14"/>
</dbReference>
<dbReference type="VEuPathDB" id="HostDB:ENSMUSG00000006154"/>
<name>E9PV32_MOUSE</name>
<gene>
    <name evidence="1 2" type="primary">Eps8l1</name>
</gene>
<dbReference type="AlphaFoldDB" id="E9PV32"/>
<dbReference type="Proteomes" id="UP000000589">
    <property type="component" value="Chromosome 7"/>
</dbReference>
<dbReference type="ExpressionAtlas" id="E9PV32">
    <property type="expression patterns" value="baseline and differential"/>
</dbReference>
<proteinExistence type="predicted"/>
<dbReference type="AGR" id="MGI:1914675"/>
<organism evidence="1 3">
    <name type="scientific">Mus musculus</name>
    <name type="common">Mouse</name>
    <dbReference type="NCBI Taxonomy" id="10090"/>
    <lineage>
        <taxon>Eukaryota</taxon>
        <taxon>Metazoa</taxon>
        <taxon>Chordata</taxon>
        <taxon>Craniata</taxon>
        <taxon>Vertebrata</taxon>
        <taxon>Euteleostomi</taxon>
        <taxon>Mammalia</taxon>
        <taxon>Eutheria</taxon>
        <taxon>Euarchontoglires</taxon>
        <taxon>Glires</taxon>
        <taxon>Rodentia</taxon>
        <taxon>Myomorpha</taxon>
        <taxon>Muroidea</taxon>
        <taxon>Muridae</taxon>
        <taxon>Murinae</taxon>
        <taxon>Mus</taxon>
        <taxon>Mus</taxon>
    </lineage>
</organism>
<protein>
    <submittedName>
        <fullName evidence="1">EPS8-like 1</fullName>
    </submittedName>
</protein>
<dbReference type="MGI" id="MGI:1914675">
    <property type="gene designation" value="Eps8l1"/>
</dbReference>
<dbReference type="Antibodypedia" id="19481">
    <property type="antibodies" value="150 antibodies from 24 providers"/>
</dbReference>
<dbReference type="Bgee" id="ENSMUSG00000006154">
    <property type="expression patterns" value="Expressed in esophagus and 113 other cell types or tissues"/>
</dbReference>
<evidence type="ECO:0000313" key="1">
    <source>
        <dbReference type="Ensembl" id="ENSMUSP00000133102.2"/>
    </source>
</evidence>
<accession>E9PV32</accession>